<dbReference type="PANTHER" id="PTHR10366">
    <property type="entry name" value="NAD DEPENDENT EPIMERASE/DEHYDRATASE"/>
    <property type="match status" value="1"/>
</dbReference>
<evidence type="ECO:0000313" key="5">
    <source>
        <dbReference type="Proteomes" id="UP001201163"/>
    </source>
</evidence>
<dbReference type="EMBL" id="JAKELL010000005">
    <property type="protein sequence ID" value="KAH8998427.1"/>
    <property type="molecule type" value="Genomic_DNA"/>
</dbReference>
<keyword evidence="5" id="KW-1185">Reference proteome</keyword>
<evidence type="ECO:0000313" key="4">
    <source>
        <dbReference type="EMBL" id="KAH8998427.1"/>
    </source>
</evidence>
<reference evidence="4" key="1">
    <citation type="submission" date="2022-01" db="EMBL/GenBank/DDBJ databases">
        <title>Comparative genomics reveals a dynamic genome evolution in the ectomycorrhizal milk-cap (Lactarius) mushrooms.</title>
        <authorList>
            <consortium name="DOE Joint Genome Institute"/>
            <person name="Lebreton A."/>
            <person name="Tang N."/>
            <person name="Kuo A."/>
            <person name="LaButti K."/>
            <person name="Drula E."/>
            <person name="Barry K."/>
            <person name="Clum A."/>
            <person name="Lipzen A."/>
            <person name="Mousain D."/>
            <person name="Ng V."/>
            <person name="Wang R."/>
            <person name="Wang X."/>
            <person name="Dai Y."/>
            <person name="Henrissat B."/>
            <person name="Grigoriev I.V."/>
            <person name="Guerin-Laguette A."/>
            <person name="Yu F."/>
            <person name="Martin F.M."/>
        </authorList>
    </citation>
    <scope>NUCLEOTIDE SEQUENCE</scope>
    <source>
        <strain evidence="4">QP</strain>
    </source>
</reference>
<dbReference type="Proteomes" id="UP001201163">
    <property type="component" value="Unassembled WGS sequence"/>
</dbReference>
<dbReference type="SUPFAM" id="SSF51735">
    <property type="entry name" value="NAD(P)-binding Rossmann-fold domains"/>
    <property type="match status" value="1"/>
</dbReference>
<dbReference type="InterPro" id="IPR036291">
    <property type="entry name" value="NAD(P)-bd_dom_sf"/>
</dbReference>
<sequence length="360" mass="38779">MTTVLVTGASGFVGSHVVLELLREGYTVRGPIPYDTLLSVLAPAGVVSTVRSHNVARVNKGYESFGDRFAAVVIDDLVTSDLLAVVKGVGAIIHVASPLSTSATPDVVLETAVTGTTRILDAALAAGVKKLVVTESIASLAAPGDYWKDITITENSYSRLTREDALKPGVTSFDVYSISKSLSDLTVRNFKRDHPDFDITTIHPSYIYGPLGPGQFYDTPATGTNRHIYALVAGAPGRPVSEYDPATRAPPLTVDVRDVARAHVLALKLPPSESLGRFILSTSRFTWKDAIELLAEKRPELKERLPVITGNEPPIGPFATLDTSKTESVLGMRNYIKWQDTVLATVDDLLRVEKELARAA</sequence>
<evidence type="ECO:0000256" key="2">
    <source>
        <dbReference type="ARBA" id="ARBA00023445"/>
    </source>
</evidence>
<comment type="similarity">
    <text evidence="2">Belongs to the NAD(P)-dependent epimerase/dehydratase family. Dihydroflavonol-4-reductase subfamily.</text>
</comment>
<proteinExistence type="inferred from homology"/>
<gene>
    <name evidence="4" type="ORF">EDB92DRAFT_1813294</name>
</gene>
<dbReference type="AlphaFoldDB" id="A0AAD4LS00"/>
<protein>
    <submittedName>
        <fullName evidence="4">NAD-P-binding protein</fullName>
    </submittedName>
</protein>
<dbReference type="GO" id="GO:0016616">
    <property type="term" value="F:oxidoreductase activity, acting on the CH-OH group of donors, NAD or NADP as acceptor"/>
    <property type="evidence" value="ECO:0007669"/>
    <property type="project" value="TreeGrafter"/>
</dbReference>
<dbReference type="Gene3D" id="3.40.50.720">
    <property type="entry name" value="NAD(P)-binding Rossmann-like Domain"/>
    <property type="match status" value="1"/>
</dbReference>
<dbReference type="InterPro" id="IPR050425">
    <property type="entry name" value="NAD(P)_dehydrat-like"/>
</dbReference>
<comment type="caution">
    <text evidence="4">The sequence shown here is derived from an EMBL/GenBank/DDBJ whole genome shotgun (WGS) entry which is preliminary data.</text>
</comment>
<feature type="domain" description="NAD-dependent epimerase/dehydratase" evidence="3">
    <location>
        <begin position="4"/>
        <end position="269"/>
    </location>
</feature>
<evidence type="ECO:0000259" key="3">
    <source>
        <dbReference type="Pfam" id="PF01370"/>
    </source>
</evidence>
<keyword evidence="1" id="KW-0560">Oxidoreductase</keyword>
<dbReference type="PANTHER" id="PTHR10366:SF564">
    <property type="entry name" value="STEROL-4-ALPHA-CARBOXYLATE 3-DEHYDROGENASE, DECARBOXYLATING"/>
    <property type="match status" value="1"/>
</dbReference>
<dbReference type="Pfam" id="PF01370">
    <property type="entry name" value="Epimerase"/>
    <property type="match status" value="1"/>
</dbReference>
<accession>A0AAD4LS00</accession>
<dbReference type="InterPro" id="IPR001509">
    <property type="entry name" value="Epimerase_deHydtase"/>
</dbReference>
<organism evidence="4 5">
    <name type="scientific">Lactarius akahatsu</name>
    <dbReference type="NCBI Taxonomy" id="416441"/>
    <lineage>
        <taxon>Eukaryota</taxon>
        <taxon>Fungi</taxon>
        <taxon>Dikarya</taxon>
        <taxon>Basidiomycota</taxon>
        <taxon>Agaricomycotina</taxon>
        <taxon>Agaricomycetes</taxon>
        <taxon>Russulales</taxon>
        <taxon>Russulaceae</taxon>
        <taxon>Lactarius</taxon>
    </lineage>
</organism>
<evidence type="ECO:0000256" key="1">
    <source>
        <dbReference type="ARBA" id="ARBA00023002"/>
    </source>
</evidence>
<name>A0AAD4LS00_9AGAM</name>